<proteinExistence type="predicted"/>
<dbReference type="InterPro" id="IPR011989">
    <property type="entry name" value="ARM-like"/>
</dbReference>
<name>A0A2K1IDR9_PHYPA</name>
<dbReference type="GO" id="GO:0000159">
    <property type="term" value="C:protein phosphatase type 2A complex"/>
    <property type="evidence" value="ECO:0007669"/>
    <property type="project" value="InterPro"/>
</dbReference>
<dbReference type="Gramene" id="Pp3c25_4390V3.2">
    <property type="protein sequence ID" value="Pp3c25_4390V3.2"/>
    <property type="gene ID" value="Pp3c25_4390"/>
</dbReference>
<dbReference type="EMBL" id="ABEU02000025">
    <property type="protein sequence ID" value="PNR27417.1"/>
    <property type="molecule type" value="Genomic_DNA"/>
</dbReference>
<dbReference type="Gramene" id="Pp3c25_4390V3.1">
    <property type="protein sequence ID" value="Pp3c25_4390V3.1"/>
    <property type="gene ID" value="Pp3c25_4390"/>
</dbReference>
<dbReference type="PaxDb" id="3218-PP1S340_25V6.2"/>
<protein>
    <recommendedName>
        <fullName evidence="5">Serine/threonine protein phosphatase 2A regulatory subunit</fullName>
    </recommendedName>
</protein>
<evidence type="ECO:0008006" key="5">
    <source>
        <dbReference type="Google" id="ProtNLM"/>
    </source>
</evidence>
<dbReference type="PANTHER" id="PTHR10257:SF3">
    <property type="entry name" value="SERINE_THREONINE-PROTEIN PHOSPHATASE 2A 56 KDA REGULATORY SUBUNIT GAMMA ISOFORM"/>
    <property type="match status" value="1"/>
</dbReference>
<evidence type="ECO:0000313" key="4">
    <source>
        <dbReference type="Proteomes" id="UP000006727"/>
    </source>
</evidence>
<organism evidence="2">
    <name type="scientific">Physcomitrium patens</name>
    <name type="common">Spreading-leaved earth moss</name>
    <name type="synonym">Physcomitrella patens</name>
    <dbReference type="NCBI Taxonomy" id="3218"/>
    <lineage>
        <taxon>Eukaryota</taxon>
        <taxon>Viridiplantae</taxon>
        <taxon>Streptophyta</taxon>
        <taxon>Embryophyta</taxon>
        <taxon>Bryophyta</taxon>
        <taxon>Bryophytina</taxon>
        <taxon>Bryopsida</taxon>
        <taxon>Funariidae</taxon>
        <taxon>Funariales</taxon>
        <taxon>Funariaceae</taxon>
        <taxon>Physcomitrium</taxon>
    </lineage>
</organism>
<evidence type="ECO:0000313" key="3">
    <source>
        <dbReference type="EnsemblPlants" id="Pp3c25_4390V3.1"/>
    </source>
</evidence>
<evidence type="ECO:0000256" key="1">
    <source>
        <dbReference type="SAM" id="MobiDB-lite"/>
    </source>
</evidence>
<dbReference type="STRING" id="3218.A0A2K1IDR9"/>
<dbReference type="SUPFAM" id="SSF48371">
    <property type="entry name" value="ARM repeat"/>
    <property type="match status" value="1"/>
</dbReference>
<dbReference type="InterPro" id="IPR016024">
    <property type="entry name" value="ARM-type_fold"/>
</dbReference>
<sequence length="507" mass="57245">MVFKLRFGITRQRGAAKTVEINDAGATNPVAASPPSPTPAGSGSGSGLPTPAVPPVLKPNVNPLGTRNPAMPMVRQAGEVLASSVLAQSSPKPQDKKSPMGIFEPLPSFRDVPVSERQFLFSRKLNLCCHTFDFTDPTKDVKEKEIKRQTLLELVDYVTSGTGKFTENVFEDVTRMLVVNLFRTLPPAHHENTGAEGEADDEEPVMDPAWPHLQIVYEFLLRIYGKFMVHRPFIRKTINNIFYRFIYETEKHNGIAELLEILGSIVNGFALPLKEEHKLFLVRALLPLHKPKGVSTYHQQLSYCIIQFVEKDFKLADTVIRGMLKYWPLTNSQKEVLFLGELEEVLEAIKGAEFQRCMVPLFRQLSRCLNSSHFQVAERALFLWNNDHIVSLIAQNRHVVLPLIYPALVRNTTSHWNQTVHTLTVNVRKMFMEMDQELFQECDRKYQDDVAKANSVDEKREETWRRLEAAAATRSQAYFSVVSDSVTNSPTGFGKTFPGGQRAMVGS</sequence>
<dbReference type="EnsemblPlants" id="Pp3c25_4390V3.1">
    <property type="protein sequence ID" value="Pp3c25_4390V3.1"/>
    <property type="gene ID" value="Pp3c25_4390"/>
</dbReference>
<accession>A0A2K1IDR9</accession>
<reference evidence="3" key="3">
    <citation type="submission" date="2020-12" db="UniProtKB">
        <authorList>
            <consortium name="EnsemblPlants"/>
        </authorList>
    </citation>
    <scope>IDENTIFICATION</scope>
</reference>
<feature type="region of interest" description="Disordered" evidence="1">
    <location>
        <begin position="20"/>
        <end position="61"/>
    </location>
</feature>
<reference evidence="2 4" key="2">
    <citation type="journal article" date="2018" name="Plant J.">
        <title>The Physcomitrella patens chromosome-scale assembly reveals moss genome structure and evolution.</title>
        <authorList>
            <person name="Lang D."/>
            <person name="Ullrich K.K."/>
            <person name="Murat F."/>
            <person name="Fuchs J."/>
            <person name="Jenkins J."/>
            <person name="Haas F.B."/>
            <person name="Piednoel M."/>
            <person name="Gundlach H."/>
            <person name="Van Bel M."/>
            <person name="Meyberg R."/>
            <person name="Vives C."/>
            <person name="Morata J."/>
            <person name="Symeonidi A."/>
            <person name="Hiss M."/>
            <person name="Muchero W."/>
            <person name="Kamisugi Y."/>
            <person name="Saleh O."/>
            <person name="Blanc G."/>
            <person name="Decker E.L."/>
            <person name="van Gessel N."/>
            <person name="Grimwood J."/>
            <person name="Hayes R.D."/>
            <person name="Graham S.W."/>
            <person name="Gunter L.E."/>
            <person name="McDaniel S.F."/>
            <person name="Hoernstein S.N.W."/>
            <person name="Larsson A."/>
            <person name="Li F.W."/>
            <person name="Perroud P.F."/>
            <person name="Phillips J."/>
            <person name="Ranjan P."/>
            <person name="Rokshar D.S."/>
            <person name="Rothfels C.J."/>
            <person name="Schneider L."/>
            <person name="Shu S."/>
            <person name="Stevenson D.W."/>
            <person name="Thummler F."/>
            <person name="Tillich M."/>
            <person name="Villarreal Aguilar J.C."/>
            <person name="Widiez T."/>
            <person name="Wong G.K."/>
            <person name="Wymore A."/>
            <person name="Zhang Y."/>
            <person name="Zimmer A.D."/>
            <person name="Quatrano R.S."/>
            <person name="Mayer K.F.X."/>
            <person name="Goodstein D."/>
            <person name="Casacuberta J.M."/>
            <person name="Vandepoele K."/>
            <person name="Reski R."/>
            <person name="Cuming A.C."/>
            <person name="Tuskan G.A."/>
            <person name="Maumus F."/>
            <person name="Salse J."/>
            <person name="Schmutz J."/>
            <person name="Rensing S.A."/>
        </authorList>
    </citation>
    <scope>NUCLEOTIDE SEQUENCE [LARGE SCALE GENOMIC DNA]</scope>
    <source>
        <strain evidence="3 4">cv. Gransden 2004</strain>
    </source>
</reference>
<dbReference type="GO" id="GO:0019888">
    <property type="term" value="F:protein phosphatase regulator activity"/>
    <property type="evidence" value="ECO:0007669"/>
    <property type="project" value="InterPro"/>
</dbReference>
<dbReference type="Pfam" id="PF01603">
    <property type="entry name" value="B56"/>
    <property type="match status" value="1"/>
</dbReference>
<dbReference type="Gene3D" id="1.25.10.10">
    <property type="entry name" value="Leucine-rich Repeat Variant"/>
    <property type="match status" value="2"/>
</dbReference>
<dbReference type="Proteomes" id="UP000006727">
    <property type="component" value="Chromosome 25"/>
</dbReference>
<dbReference type="PANTHER" id="PTHR10257">
    <property type="entry name" value="SERINE/THREONINE PROTEIN PHOSPHATASE 2A PP2A REGULATORY SUBUNIT B"/>
    <property type="match status" value="1"/>
</dbReference>
<keyword evidence="4" id="KW-1185">Reference proteome</keyword>
<dbReference type="AlphaFoldDB" id="A0A2K1IDR9"/>
<dbReference type="GO" id="GO:0007165">
    <property type="term" value="P:signal transduction"/>
    <property type="evidence" value="ECO:0007669"/>
    <property type="project" value="InterPro"/>
</dbReference>
<evidence type="ECO:0000313" key="2">
    <source>
        <dbReference type="EMBL" id="PNR27417.1"/>
    </source>
</evidence>
<dbReference type="EnsemblPlants" id="Pp3c25_4390V3.2">
    <property type="protein sequence ID" value="Pp3c25_4390V3.2"/>
    <property type="gene ID" value="Pp3c25_4390"/>
</dbReference>
<reference evidence="2 4" key="1">
    <citation type="journal article" date="2008" name="Science">
        <title>The Physcomitrella genome reveals evolutionary insights into the conquest of land by plants.</title>
        <authorList>
            <person name="Rensing S."/>
            <person name="Lang D."/>
            <person name="Zimmer A."/>
            <person name="Terry A."/>
            <person name="Salamov A."/>
            <person name="Shapiro H."/>
            <person name="Nishiyama T."/>
            <person name="Perroud P.-F."/>
            <person name="Lindquist E."/>
            <person name="Kamisugi Y."/>
            <person name="Tanahashi T."/>
            <person name="Sakakibara K."/>
            <person name="Fujita T."/>
            <person name="Oishi K."/>
            <person name="Shin-I T."/>
            <person name="Kuroki Y."/>
            <person name="Toyoda A."/>
            <person name="Suzuki Y."/>
            <person name="Hashimoto A."/>
            <person name="Yamaguchi K."/>
            <person name="Sugano A."/>
            <person name="Kohara Y."/>
            <person name="Fujiyama A."/>
            <person name="Anterola A."/>
            <person name="Aoki S."/>
            <person name="Ashton N."/>
            <person name="Barbazuk W.B."/>
            <person name="Barker E."/>
            <person name="Bennetzen J."/>
            <person name="Bezanilla M."/>
            <person name="Blankenship R."/>
            <person name="Cho S.H."/>
            <person name="Dutcher S."/>
            <person name="Estelle M."/>
            <person name="Fawcett J.A."/>
            <person name="Gundlach H."/>
            <person name="Hanada K."/>
            <person name="Heyl A."/>
            <person name="Hicks K.A."/>
            <person name="Hugh J."/>
            <person name="Lohr M."/>
            <person name="Mayer K."/>
            <person name="Melkozernov A."/>
            <person name="Murata T."/>
            <person name="Nelson D."/>
            <person name="Pils B."/>
            <person name="Prigge M."/>
            <person name="Reiss B."/>
            <person name="Renner T."/>
            <person name="Rombauts S."/>
            <person name="Rushton P."/>
            <person name="Sanderfoot A."/>
            <person name="Schween G."/>
            <person name="Shiu S.-H."/>
            <person name="Stueber K."/>
            <person name="Theodoulou F.L."/>
            <person name="Tu H."/>
            <person name="Van de Peer Y."/>
            <person name="Verrier P.J."/>
            <person name="Waters E."/>
            <person name="Wood A."/>
            <person name="Yang L."/>
            <person name="Cove D."/>
            <person name="Cuming A."/>
            <person name="Hasebe M."/>
            <person name="Lucas S."/>
            <person name="Mishler D.B."/>
            <person name="Reski R."/>
            <person name="Grigoriev I."/>
            <person name="Quatrano R.S."/>
            <person name="Boore J.L."/>
        </authorList>
    </citation>
    <scope>NUCLEOTIDE SEQUENCE [LARGE SCALE GENOMIC DNA]</scope>
    <source>
        <strain evidence="3 4">cv. Gransden 2004</strain>
    </source>
</reference>
<gene>
    <name evidence="3" type="primary">LOC112277123</name>
    <name evidence="2" type="ORF">PHYPA_029569</name>
</gene>
<dbReference type="InterPro" id="IPR002554">
    <property type="entry name" value="PP2A_B56"/>
</dbReference>
<dbReference type="FunFam" id="1.25.10.10:FF:000688">
    <property type="entry name" value="Serine/threonine protein phosphatase 2A regulatory subunit"/>
    <property type="match status" value="1"/>
</dbReference>